<organism evidence="5">
    <name type="scientific">marine sediment metagenome</name>
    <dbReference type="NCBI Taxonomy" id="412755"/>
    <lineage>
        <taxon>unclassified sequences</taxon>
        <taxon>metagenomes</taxon>
        <taxon>ecological metagenomes</taxon>
    </lineage>
</organism>
<gene>
    <name evidence="5" type="ORF">S01H4_46036</name>
</gene>
<evidence type="ECO:0000256" key="2">
    <source>
        <dbReference type="ARBA" id="ARBA00022679"/>
    </source>
</evidence>
<dbReference type="PANTHER" id="PTHR43643:SF3">
    <property type="entry name" value="HISTIDINOL-PHOSPHATE AMINOTRANSFERASE"/>
    <property type="match status" value="1"/>
</dbReference>
<dbReference type="Gene3D" id="3.40.640.10">
    <property type="entry name" value="Type I PLP-dependent aspartate aminotransferase-like (Major domain)"/>
    <property type="match status" value="1"/>
</dbReference>
<feature type="non-terminal residue" evidence="5">
    <location>
        <position position="1"/>
    </location>
</feature>
<keyword evidence="3" id="KW-0663">Pyridoxal phosphate</keyword>
<dbReference type="EMBL" id="BART01025680">
    <property type="protein sequence ID" value="GAH03589.1"/>
    <property type="molecule type" value="Genomic_DNA"/>
</dbReference>
<dbReference type="InterPro" id="IPR015424">
    <property type="entry name" value="PyrdxlP-dep_Trfase"/>
</dbReference>
<dbReference type="SUPFAM" id="SSF53383">
    <property type="entry name" value="PLP-dependent transferases"/>
    <property type="match status" value="1"/>
</dbReference>
<evidence type="ECO:0000313" key="5">
    <source>
        <dbReference type="EMBL" id="GAH03589.1"/>
    </source>
</evidence>
<comment type="caution">
    <text evidence="5">The sequence shown here is derived from an EMBL/GenBank/DDBJ whole genome shotgun (WGS) entry which is preliminary data.</text>
</comment>
<feature type="non-terminal residue" evidence="5">
    <location>
        <position position="280"/>
    </location>
</feature>
<dbReference type="InterPro" id="IPR015421">
    <property type="entry name" value="PyrdxlP-dep_Trfase_major"/>
</dbReference>
<dbReference type="PANTHER" id="PTHR43643">
    <property type="entry name" value="HISTIDINOL-PHOSPHATE AMINOTRANSFERASE 2"/>
    <property type="match status" value="1"/>
</dbReference>
<keyword evidence="2" id="KW-0808">Transferase</keyword>
<dbReference type="InterPro" id="IPR015422">
    <property type="entry name" value="PyrdxlP-dep_Trfase_small"/>
</dbReference>
<dbReference type="GO" id="GO:0030170">
    <property type="term" value="F:pyridoxal phosphate binding"/>
    <property type="evidence" value="ECO:0007669"/>
    <property type="project" value="InterPro"/>
</dbReference>
<evidence type="ECO:0000259" key="4">
    <source>
        <dbReference type="Pfam" id="PF00155"/>
    </source>
</evidence>
<dbReference type="GO" id="GO:0008483">
    <property type="term" value="F:transaminase activity"/>
    <property type="evidence" value="ECO:0007669"/>
    <property type="project" value="UniProtKB-KW"/>
</dbReference>
<dbReference type="InterPro" id="IPR004839">
    <property type="entry name" value="Aminotransferase_I/II_large"/>
</dbReference>
<protein>
    <recommendedName>
        <fullName evidence="4">Aminotransferase class I/classII large domain-containing protein</fullName>
    </recommendedName>
</protein>
<evidence type="ECO:0000256" key="1">
    <source>
        <dbReference type="ARBA" id="ARBA00022576"/>
    </source>
</evidence>
<keyword evidence="1" id="KW-0032">Aminotransferase</keyword>
<dbReference type="Gene3D" id="3.90.1150.10">
    <property type="entry name" value="Aspartate Aminotransferase, domain 1"/>
    <property type="match status" value="1"/>
</dbReference>
<dbReference type="InterPro" id="IPR050106">
    <property type="entry name" value="HistidinolP_aminotransfase"/>
</dbReference>
<accession>X1DEW6</accession>
<evidence type="ECO:0000256" key="3">
    <source>
        <dbReference type="ARBA" id="ARBA00022898"/>
    </source>
</evidence>
<dbReference type="AlphaFoldDB" id="X1DEW6"/>
<name>X1DEW6_9ZZZZ</name>
<feature type="domain" description="Aminotransferase class I/classII large" evidence="4">
    <location>
        <begin position="3"/>
        <end position="278"/>
    </location>
</feature>
<dbReference type="CDD" id="cd00609">
    <property type="entry name" value="AAT_like"/>
    <property type="match status" value="1"/>
</dbReference>
<sequence length="280" mass="31432">SDGHLYPDTSCYELKEKLSDLMDIPKSCICVGNGSTELIYLLGVAFLDVGDTFIMSESSFIMGKIIAQIMNANLKQIPLKDFQHDFDSILEAISPETKIVYLDNPMNPIGSMKGRQDIESFMEKIPDDVIVVFDEAYYEYISREDYSDTLRFVKEGKNVIVLRTFSKLFGLAGLRIGYGTANKEFIKAIKQVSPPFSVNRLAQLGAIAALGDVDHIQKSKDLNEAGKSFLYEKFEEMSLFYIPSETNFVTLDVKTDAVQIAEELQKEGVIIRPLTIYGKP</sequence>
<reference evidence="5" key="1">
    <citation type="journal article" date="2014" name="Front. Microbiol.">
        <title>High frequency of phylogenetically diverse reductive dehalogenase-homologous genes in deep subseafloor sedimentary metagenomes.</title>
        <authorList>
            <person name="Kawai M."/>
            <person name="Futagami T."/>
            <person name="Toyoda A."/>
            <person name="Takaki Y."/>
            <person name="Nishi S."/>
            <person name="Hori S."/>
            <person name="Arai W."/>
            <person name="Tsubouchi T."/>
            <person name="Morono Y."/>
            <person name="Uchiyama I."/>
            <person name="Ito T."/>
            <person name="Fujiyama A."/>
            <person name="Inagaki F."/>
            <person name="Takami H."/>
        </authorList>
    </citation>
    <scope>NUCLEOTIDE SEQUENCE</scope>
    <source>
        <strain evidence="5">Expedition CK06-06</strain>
    </source>
</reference>
<proteinExistence type="predicted"/>
<dbReference type="Pfam" id="PF00155">
    <property type="entry name" value="Aminotran_1_2"/>
    <property type="match status" value="1"/>
</dbReference>